<evidence type="ECO:0000313" key="3">
    <source>
        <dbReference type="EMBL" id="MDQ0313978.1"/>
    </source>
</evidence>
<dbReference type="Gene3D" id="2.60.120.620">
    <property type="entry name" value="q2cbj1_9rhob like domain"/>
    <property type="match status" value="1"/>
</dbReference>
<dbReference type="InterPro" id="IPR005123">
    <property type="entry name" value="Oxoglu/Fe-dep_dioxygenase_dom"/>
</dbReference>
<evidence type="ECO:0000256" key="1">
    <source>
        <dbReference type="RuleBase" id="RU003682"/>
    </source>
</evidence>
<dbReference type="PROSITE" id="PS51471">
    <property type="entry name" value="FE2OG_OXY"/>
    <property type="match status" value="1"/>
</dbReference>
<name>A0AAE4ARF8_9HYPH</name>
<keyword evidence="1" id="KW-0560">Oxidoreductase</keyword>
<keyword evidence="1" id="KW-0479">Metal-binding</keyword>
<comment type="caution">
    <text evidence="3">The sequence shown here is derived from an EMBL/GenBank/DDBJ whole genome shotgun (WGS) entry which is preliminary data.</text>
</comment>
<dbReference type="Pfam" id="PF09859">
    <property type="entry name" value="Oxygenase-NA"/>
    <property type="match status" value="1"/>
</dbReference>
<evidence type="ECO:0000259" key="2">
    <source>
        <dbReference type="PROSITE" id="PS51471"/>
    </source>
</evidence>
<dbReference type="GO" id="GO:0016491">
    <property type="term" value="F:oxidoreductase activity"/>
    <property type="evidence" value="ECO:0007669"/>
    <property type="project" value="UniProtKB-KW"/>
</dbReference>
<dbReference type="GO" id="GO:0046872">
    <property type="term" value="F:metal ion binding"/>
    <property type="evidence" value="ECO:0007669"/>
    <property type="project" value="UniProtKB-KW"/>
</dbReference>
<keyword evidence="4" id="KW-1185">Reference proteome</keyword>
<evidence type="ECO:0000313" key="4">
    <source>
        <dbReference type="Proteomes" id="UP001229244"/>
    </source>
</evidence>
<dbReference type="EMBL" id="JAUSUL010000001">
    <property type="protein sequence ID" value="MDQ0313978.1"/>
    <property type="molecule type" value="Genomic_DNA"/>
</dbReference>
<proteinExistence type="inferred from homology"/>
<dbReference type="AlphaFoldDB" id="A0AAE4ARF8"/>
<dbReference type="RefSeq" id="WP_306883766.1">
    <property type="nucleotide sequence ID" value="NZ_JAUSUL010000001.1"/>
</dbReference>
<reference evidence="3" key="1">
    <citation type="submission" date="2023-07" db="EMBL/GenBank/DDBJ databases">
        <title>Genomic Encyclopedia of Type Strains, Phase IV (KMG-IV): sequencing the most valuable type-strain genomes for metagenomic binning, comparative biology and taxonomic classification.</title>
        <authorList>
            <person name="Goeker M."/>
        </authorList>
    </citation>
    <scope>NUCLEOTIDE SEQUENCE</scope>
    <source>
        <strain evidence="3">DSM 21202</strain>
    </source>
</reference>
<protein>
    <recommendedName>
        <fullName evidence="2">Fe2OG dioxygenase domain-containing protein</fullName>
    </recommendedName>
</protein>
<keyword evidence="1" id="KW-0408">Iron</keyword>
<feature type="domain" description="Fe2OG dioxygenase" evidence="2">
    <location>
        <begin position="130"/>
        <end position="243"/>
    </location>
</feature>
<dbReference type="Proteomes" id="UP001229244">
    <property type="component" value="Unassembled WGS sequence"/>
</dbReference>
<accession>A0AAE4ARF8</accession>
<dbReference type="InterPro" id="IPR018655">
    <property type="entry name" value="DUF2086"/>
</dbReference>
<organism evidence="3 4">
    <name type="scientific">Amorphus orientalis</name>
    <dbReference type="NCBI Taxonomy" id="649198"/>
    <lineage>
        <taxon>Bacteria</taxon>
        <taxon>Pseudomonadati</taxon>
        <taxon>Pseudomonadota</taxon>
        <taxon>Alphaproteobacteria</taxon>
        <taxon>Hyphomicrobiales</taxon>
        <taxon>Amorphaceae</taxon>
        <taxon>Amorphus</taxon>
    </lineage>
</organism>
<gene>
    <name evidence="3" type="ORF">J2S73_000415</name>
</gene>
<sequence length="244" mass="26915">MTRTPTHAAGPVAERIAAIDWDAVRTTLDAYGAASLGPILMPEECAGIAALYADPDRFRSKVVMERVGFGQGEYQYFDRPLPDLVEALRQSVYPHLVPTANAWAEALGRPERFPDTLDAFLDTCHAAGQTRPTPLVLTYREGDYNRLHQDLYGEIHFPLQMVILLSRPGVDFEGGAFVMTEQKPRAQSRAEVLTPVQGEAIVFGVNHRPGWGKNGAYRLVMRHGVSRLTSGARTTLGIIFHDAT</sequence>
<comment type="similarity">
    <text evidence="1">Belongs to the iron/ascorbate-dependent oxidoreductase family.</text>
</comment>